<evidence type="ECO:0000313" key="4">
    <source>
        <dbReference type="Proteomes" id="UP000507470"/>
    </source>
</evidence>
<dbReference type="OrthoDB" id="10067362at2759"/>
<dbReference type="InterPro" id="IPR036691">
    <property type="entry name" value="Endo/exonu/phosph_ase_sf"/>
</dbReference>
<proteinExistence type="predicted"/>
<dbReference type="Gene3D" id="3.60.10.10">
    <property type="entry name" value="Endonuclease/exonuclease/phosphatase"/>
    <property type="match status" value="1"/>
</dbReference>
<protein>
    <submittedName>
        <fullName evidence="3">Uncharacterized protein</fullName>
    </submittedName>
</protein>
<dbReference type="AlphaFoldDB" id="A0A6J8DA81"/>
<evidence type="ECO:0000256" key="1">
    <source>
        <dbReference type="SAM" id="Coils"/>
    </source>
</evidence>
<feature type="compositionally biased region" description="Polar residues" evidence="2">
    <location>
        <begin position="58"/>
        <end position="68"/>
    </location>
</feature>
<feature type="region of interest" description="Disordered" evidence="2">
    <location>
        <begin position="1"/>
        <end position="68"/>
    </location>
</feature>
<sequence>MPGKGVKRTNTSDTSVLNDSESKKPSKKKSKKKSKSKSTKDNSGVNTGDCTGDIANVNKPSNTPFTPNVLDTTNTSVNMSQQNFSQDPNFIYPYNPGPNAGFMTQNQHLCSSPTPGMYPPPIHHMQHISPPAQPASTQQRPTWVDELFRRMDKFENKLNKLDQIDSFVTSLNAKVIRLEQGTKSLDERLDQVEKSTQLISDDYDTHKQNFTDIKAELNKISSQLKTNNSNVNTVDKKLSASLDDMKRENDRLQNELLEVQMKAMNLKEKGSVFVCGDLNSRIGETNDFLYNDDLDKYIESVEQVQNPIISNRCSMDKFVNSFGRRLLQMCYDTGLTAANGRLGNDKHGNFTFCTANGRSVNDYLLVSPCDYELISNFEVLQLNEFSDHSPLYFELVFTNNRPSHNIPKFHTYIKWDNNKNIDYIHYYIINKTDCFH</sequence>
<evidence type="ECO:0000313" key="3">
    <source>
        <dbReference type="EMBL" id="CAC5404995.1"/>
    </source>
</evidence>
<accession>A0A6J8DA81</accession>
<reference evidence="3 4" key="1">
    <citation type="submission" date="2020-06" db="EMBL/GenBank/DDBJ databases">
        <authorList>
            <person name="Li R."/>
            <person name="Bekaert M."/>
        </authorList>
    </citation>
    <scope>NUCLEOTIDE SEQUENCE [LARGE SCALE GENOMIC DNA]</scope>
    <source>
        <strain evidence="4">wild</strain>
    </source>
</reference>
<evidence type="ECO:0000256" key="2">
    <source>
        <dbReference type="SAM" id="MobiDB-lite"/>
    </source>
</evidence>
<feature type="coiled-coil region" evidence="1">
    <location>
        <begin position="235"/>
        <end position="269"/>
    </location>
</feature>
<keyword evidence="1" id="KW-0175">Coiled coil</keyword>
<dbReference type="Proteomes" id="UP000507470">
    <property type="component" value="Unassembled WGS sequence"/>
</dbReference>
<feature type="compositionally biased region" description="Polar residues" evidence="2">
    <location>
        <begin position="8"/>
        <end position="19"/>
    </location>
</feature>
<keyword evidence="4" id="KW-1185">Reference proteome</keyword>
<dbReference type="SUPFAM" id="SSF56219">
    <property type="entry name" value="DNase I-like"/>
    <property type="match status" value="1"/>
</dbReference>
<feature type="compositionally biased region" description="Basic residues" evidence="2">
    <location>
        <begin position="25"/>
        <end position="37"/>
    </location>
</feature>
<name>A0A6J8DA81_MYTCO</name>
<gene>
    <name evidence="3" type="ORF">MCOR_38724</name>
</gene>
<dbReference type="EMBL" id="CACVKT020007050">
    <property type="protein sequence ID" value="CAC5404995.1"/>
    <property type="molecule type" value="Genomic_DNA"/>
</dbReference>
<dbReference type="SUPFAM" id="SSF57997">
    <property type="entry name" value="Tropomyosin"/>
    <property type="match status" value="1"/>
</dbReference>
<organism evidence="3 4">
    <name type="scientific">Mytilus coruscus</name>
    <name type="common">Sea mussel</name>
    <dbReference type="NCBI Taxonomy" id="42192"/>
    <lineage>
        <taxon>Eukaryota</taxon>
        <taxon>Metazoa</taxon>
        <taxon>Spiralia</taxon>
        <taxon>Lophotrochozoa</taxon>
        <taxon>Mollusca</taxon>
        <taxon>Bivalvia</taxon>
        <taxon>Autobranchia</taxon>
        <taxon>Pteriomorphia</taxon>
        <taxon>Mytilida</taxon>
        <taxon>Mytiloidea</taxon>
        <taxon>Mytilidae</taxon>
        <taxon>Mytilinae</taxon>
        <taxon>Mytilus</taxon>
    </lineage>
</organism>